<evidence type="ECO:0000313" key="3">
    <source>
        <dbReference type="EMBL" id="CAH0726206.1"/>
    </source>
</evidence>
<dbReference type="OrthoDB" id="5960234at2759"/>
<name>A0A8J9YFV7_9NEOP</name>
<gene>
    <name evidence="3" type="ORF">BINO364_LOCUS11691</name>
</gene>
<feature type="domain" description="FP protein C-terminal" evidence="2">
    <location>
        <begin position="280"/>
        <end position="329"/>
    </location>
</feature>
<organism evidence="3 4">
    <name type="scientific">Brenthis ino</name>
    <name type="common">lesser marbled fritillary</name>
    <dbReference type="NCBI Taxonomy" id="405034"/>
    <lineage>
        <taxon>Eukaryota</taxon>
        <taxon>Metazoa</taxon>
        <taxon>Ecdysozoa</taxon>
        <taxon>Arthropoda</taxon>
        <taxon>Hexapoda</taxon>
        <taxon>Insecta</taxon>
        <taxon>Pterygota</taxon>
        <taxon>Neoptera</taxon>
        <taxon>Endopterygota</taxon>
        <taxon>Lepidoptera</taxon>
        <taxon>Glossata</taxon>
        <taxon>Ditrysia</taxon>
        <taxon>Papilionoidea</taxon>
        <taxon>Nymphalidae</taxon>
        <taxon>Heliconiinae</taxon>
        <taxon>Argynnini</taxon>
        <taxon>Brenthis</taxon>
    </lineage>
</organism>
<evidence type="ECO:0000256" key="1">
    <source>
        <dbReference type="SAM" id="Coils"/>
    </source>
</evidence>
<evidence type="ECO:0000259" key="2">
    <source>
        <dbReference type="Pfam" id="PF25298"/>
    </source>
</evidence>
<feature type="coiled-coil region" evidence="1">
    <location>
        <begin position="92"/>
        <end position="164"/>
    </location>
</feature>
<keyword evidence="1" id="KW-0175">Coiled coil</keyword>
<dbReference type="AlphaFoldDB" id="A0A8J9YFV7"/>
<dbReference type="InterPro" id="IPR057251">
    <property type="entry name" value="FP_C"/>
</dbReference>
<keyword evidence="4" id="KW-1185">Reference proteome</keyword>
<dbReference type="Proteomes" id="UP000838878">
    <property type="component" value="Chromosome 5"/>
</dbReference>
<accession>A0A8J9YFV7</accession>
<protein>
    <recommendedName>
        <fullName evidence="2">FP protein C-terminal domain-containing protein</fullName>
    </recommendedName>
</protein>
<dbReference type="Pfam" id="PF25298">
    <property type="entry name" value="Baculo_FP_2nd"/>
    <property type="match status" value="1"/>
</dbReference>
<sequence length="336" mass="38350">MKCHGCLKLIKDLNNIKCSSLTCSKSFCSLCINLTELSIEKRSKWKCPDCCANKRKIGDNSSTPVRSNEDDSNVTLRKKADTQTITGMNSEVKELIAEFRLLTQELSSLKKQLEDTTASMTSCQKRLEELGSAIANNDSRIKKLEDRERETELLKGTVKELQQELNIKSQNNISNELELCGIPEINNESLQHVVLLAARKVGVDLEDGDIDWVIRAGPRVKRVITMENNSQFPRPVVVRLLRKTKRDQIIKAAKSRRNIKSTDLDIPGTPYKVFYNERLTKYNRELFREARRMAKQHGFSHCWCSQGTIFVRKSEGKPARPVRNFDDLSIVFSKSI</sequence>
<reference evidence="3" key="1">
    <citation type="submission" date="2021-12" db="EMBL/GenBank/DDBJ databases">
        <authorList>
            <person name="Martin H S."/>
        </authorList>
    </citation>
    <scope>NUCLEOTIDE SEQUENCE</scope>
</reference>
<dbReference type="EMBL" id="OV170225">
    <property type="protein sequence ID" value="CAH0726206.1"/>
    <property type="molecule type" value="Genomic_DNA"/>
</dbReference>
<evidence type="ECO:0000313" key="4">
    <source>
        <dbReference type="Proteomes" id="UP000838878"/>
    </source>
</evidence>
<proteinExistence type="predicted"/>
<feature type="non-terminal residue" evidence="3">
    <location>
        <position position="336"/>
    </location>
</feature>